<dbReference type="InterPro" id="IPR036628">
    <property type="entry name" value="Clp_N_dom_sf"/>
</dbReference>
<dbReference type="Gene3D" id="1.10.1780.10">
    <property type="entry name" value="Clp, N-terminal domain"/>
    <property type="match status" value="1"/>
</dbReference>
<keyword evidence="3" id="KW-0378">Hydrolase</keyword>
<dbReference type="AlphaFoldDB" id="A0ABD1VVP2"/>
<dbReference type="PANTHER" id="PTHR43572:SF13">
    <property type="entry name" value="PROTEIN SUPPRESSOR OF MAX2 1"/>
    <property type="match status" value="1"/>
</dbReference>
<organism evidence="3 4">
    <name type="scientific">Abeliophyllum distichum</name>
    <dbReference type="NCBI Taxonomy" id="126358"/>
    <lineage>
        <taxon>Eukaryota</taxon>
        <taxon>Viridiplantae</taxon>
        <taxon>Streptophyta</taxon>
        <taxon>Embryophyta</taxon>
        <taxon>Tracheophyta</taxon>
        <taxon>Spermatophyta</taxon>
        <taxon>Magnoliopsida</taxon>
        <taxon>eudicotyledons</taxon>
        <taxon>Gunneridae</taxon>
        <taxon>Pentapetalae</taxon>
        <taxon>asterids</taxon>
        <taxon>lamiids</taxon>
        <taxon>Lamiales</taxon>
        <taxon>Oleaceae</taxon>
        <taxon>Forsythieae</taxon>
        <taxon>Abeliophyllum</taxon>
    </lineage>
</organism>
<dbReference type="Proteomes" id="UP001604336">
    <property type="component" value="Unassembled WGS sequence"/>
</dbReference>
<dbReference type="PROSITE" id="PS51903">
    <property type="entry name" value="CLP_R"/>
    <property type="match status" value="1"/>
</dbReference>
<feature type="domain" description="Clp R" evidence="2">
    <location>
        <begin position="1"/>
        <end position="108"/>
    </location>
</feature>
<dbReference type="InterPro" id="IPR051650">
    <property type="entry name" value="SL_signaling_regulator"/>
</dbReference>
<dbReference type="EMBL" id="JBFOLK010000001">
    <property type="protein sequence ID" value="KAL2540618.1"/>
    <property type="molecule type" value="Genomic_DNA"/>
</dbReference>
<proteinExistence type="predicted"/>
<evidence type="ECO:0000259" key="2">
    <source>
        <dbReference type="PROSITE" id="PS51903"/>
    </source>
</evidence>
<accession>A0ABD1VVP2</accession>
<sequence>MLLSSFLGFLRQACIRSHPNSSHPFQCRALELCFSVALEHSWSLSSAPKRIRGEGDGRASASEAKVMVELEQLIISILADPSVSRVMREASFPSHAVKATIEQSLNSNAHAKLVLEM</sequence>
<name>A0ABD1VVP2_9LAMI</name>
<evidence type="ECO:0000313" key="3">
    <source>
        <dbReference type="EMBL" id="KAL2540618.1"/>
    </source>
</evidence>
<evidence type="ECO:0000256" key="1">
    <source>
        <dbReference type="PROSITE-ProRule" id="PRU01251"/>
    </source>
</evidence>
<keyword evidence="1" id="KW-0677">Repeat</keyword>
<dbReference type="InterPro" id="IPR004176">
    <property type="entry name" value="Clp_R_N"/>
</dbReference>
<comment type="caution">
    <text evidence="3">The sequence shown here is derived from an EMBL/GenBank/DDBJ whole genome shotgun (WGS) entry which is preliminary data.</text>
</comment>
<evidence type="ECO:0000313" key="4">
    <source>
        <dbReference type="Proteomes" id="UP001604336"/>
    </source>
</evidence>
<keyword evidence="4" id="KW-1185">Reference proteome</keyword>
<dbReference type="GO" id="GO:0016787">
    <property type="term" value="F:hydrolase activity"/>
    <property type="evidence" value="ECO:0007669"/>
    <property type="project" value="UniProtKB-KW"/>
</dbReference>
<reference evidence="4" key="1">
    <citation type="submission" date="2024-07" db="EMBL/GenBank/DDBJ databases">
        <title>Two chromosome-level genome assemblies of Korean endemic species Abeliophyllum distichum and Forsythia ovata (Oleaceae).</title>
        <authorList>
            <person name="Jang H."/>
        </authorList>
    </citation>
    <scope>NUCLEOTIDE SEQUENCE [LARGE SCALE GENOMIC DNA]</scope>
</reference>
<dbReference type="PANTHER" id="PTHR43572">
    <property type="entry name" value="CHAPERONE PROTEIN CLPD, CHLOROPLASTIC"/>
    <property type="match status" value="1"/>
</dbReference>
<protein>
    <submittedName>
        <fullName evidence="3">Double Clp-N motif-containing P-loop nucleoside triphosphate hydrolase superfamily protein</fullName>
    </submittedName>
</protein>
<gene>
    <name evidence="3" type="ORF">Adt_01596</name>
</gene>